<evidence type="ECO:0000256" key="4">
    <source>
        <dbReference type="ARBA" id="ARBA00022448"/>
    </source>
</evidence>
<dbReference type="Gene3D" id="3.30.1340.10">
    <property type="entry name" value="HPr-like"/>
    <property type="match status" value="1"/>
</dbReference>
<evidence type="ECO:0000256" key="3">
    <source>
        <dbReference type="ARBA" id="ARBA00015565"/>
    </source>
</evidence>
<dbReference type="InterPro" id="IPR016152">
    <property type="entry name" value="PTrfase/Anion_transptr"/>
</dbReference>
<comment type="subcellular location">
    <subcellularLocation>
        <location evidence="2">Cytoplasm</location>
    </subcellularLocation>
</comment>
<dbReference type="GO" id="GO:0090563">
    <property type="term" value="F:protein-phosphocysteine-sugar phosphotransferase activity"/>
    <property type="evidence" value="ECO:0007669"/>
    <property type="project" value="TreeGrafter"/>
</dbReference>
<dbReference type="InterPro" id="IPR001020">
    <property type="entry name" value="PTS_HPr_His_P_site"/>
</dbReference>
<dbReference type="PRINTS" id="PR00107">
    <property type="entry name" value="PHOSPHOCPHPR"/>
</dbReference>
<evidence type="ECO:0000256" key="1">
    <source>
        <dbReference type="ARBA" id="ARBA00003136"/>
    </source>
</evidence>
<dbReference type="AlphaFoldDB" id="A0A451D2H2"/>
<dbReference type="GO" id="GO:0005737">
    <property type="term" value="C:cytoplasm"/>
    <property type="evidence" value="ECO:0007669"/>
    <property type="project" value="UniProtKB-SubCell"/>
</dbReference>
<dbReference type="GO" id="GO:0005886">
    <property type="term" value="C:plasma membrane"/>
    <property type="evidence" value="ECO:0007669"/>
    <property type="project" value="TreeGrafter"/>
</dbReference>
<dbReference type="CDD" id="cd00367">
    <property type="entry name" value="PTS-HPr_like"/>
    <property type="match status" value="1"/>
</dbReference>
<comment type="function">
    <text evidence="1">The phosphoenolpyruvate-dependent sugar phosphotransferase system (sugar PTS), a major carbohydrate active transport system, catalyzes the phosphorylation of incoming sugar substrates concomitantly with their translocation across the cell membrane. The enzyme II FruAB PTS system is involved in fructose transport.</text>
</comment>
<dbReference type="InterPro" id="IPR035895">
    <property type="entry name" value="HPr-like_sf"/>
</dbReference>
<evidence type="ECO:0000313" key="14">
    <source>
        <dbReference type="Proteomes" id="UP000294412"/>
    </source>
</evidence>
<keyword evidence="4" id="KW-0813">Transport</keyword>
<dbReference type="GO" id="GO:0009401">
    <property type="term" value="P:phosphoenolpyruvate-dependent sugar phosphotransferase system"/>
    <property type="evidence" value="ECO:0007669"/>
    <property type="project" value="UniProtKB-KW"/>
</dbReference>
<evidence type="ECO:0000256" key="9">
    <source>
        <dbReference type="ARBA" id="ARBA00022683"/>
    </source>
</evidence>
<dbReference type="EMBL" id="LR217703">
    <property type="protein sequence ID" value="VFP79827.1"/>
    <property type="molecule type" value="Genomic_DNA"/>
</dbReference>
<dbReference type="NCBIfam" id="TIGR01003">
    <property type="entry name" value="PTS_HPr_family"/>
    <property type="match status" value="1"/>
</dbReference>
<dbReference type="RefSeq" id="WP_157993578.1">
    <property type="nucleotide sequence ID" value="NZ_LR217703.1"/>
</dbReference>
<dbReference type="SUPFAM" id="SSF55804">
    <property type="entry name" value="Phoshotransferase/anion transport protein"/>
    <property type="match status" value="2"/>
</dbReference>
<dbReference type="GO" id="GO:0016301">
    <property type="term" value="F:kinase activity"/>
    <property type="evidence" value="ECO:0007669"/>
    <property type="project" value="UniProtKB-KW"/>
</dbReference>
<dbReference type="InterPro" id="IPR000032">
    <property type="entry name" value="HPr-like"/>
</dbReference>
<evidence type="ECO:0000256" key="8">
    <source>
        <dbReference type="ARBA" id="ARBA00022679"/>
    </source>
</evidence>
<keyword evidence="7" id="KW-0762">Sugar transport</keyword>
<dbReference type="PROSITE" id="PS00372">
    <property type="entry name" value="PTS_EIIA_TYPE_2_HIS"/>
    <property type="match status" value="1"/>
</dbReference>
<evidence type="ECO:0000256" key="2">
    <source>
        <dbReference type="ARBA" id="ARBA00004496"/>
    </source>
</evidence>
<dbReference type="PROSITE" id="PS00589">
    <property type="entry name" value="PTS_HPR_SER"/>
    <property type="match status" value="1"/>
</dbReference>
<dbReference type="InterPro" id="IPR050893">
    <property type="entry name" value="Sugar_PTS"/>
</dbReference>
<keyword evidence="10" id="KW-0418">Kinase</keyword>
<evidence type="ECO:0000256" key="5">
    <source>
        <dbReference type="ARBA" id="ARBA00022490"/>
    </source>
</evidence>
<evidence type="ECO:0000259" key="11">
    <source>
        <dbReference type="PROSITE" id="PS51094"/>
    </source>
</evidence>
<evidence type="ECO:0000256" key="7">
    <source>
        <dbReference type="ARBA" id="ARBA00022597"/>
    </source>
</evidence>
<dbReference type="Gene3D" id="3.40.930.10">
    <property type="entry name" value="Mannitol-specific EII, Chain A"/>
    <property type="match status" value="1"/>
</dbReference>
<evidence type="ECO:0000256" key="6">
    <source>
        <dbReference type="ARBA" id="ARBA00022553"/>
    </source>
</evidence>
<dbReference type="NCBIfam" id="NF008319">
    <property type="entry name" value="PRK11109.1"/>
    <property type="match status" value="1"/>
</dbReference>
<keyword evidence="5" id="KW-0963">Cytoplasm</keyword>
<dbReference type="CDD" id="cd00211">
    <property type="entry name" value="PTS_IIA_fru"/>
    <property type="match status" value="1"/>
</dbReference>
<organism evidence="13 14">
    <name type="scientific">Candidatus Erwinia haradaeae</name>
    <dbReference type="NCBI Taxonomy" id="1922217"/>
    <lineage>
        <taxon>Bacteria</taxon>
        <taxon>Pseudomonadati</taxon>
        <taxon>Pseudomonadota</taxon>
        <taxon>Gammaproteobacteria</taxon>
        <taxon>Enterobacterales</taxon>
        <taxon>Erwiniaceae</taxon>
        <taxon>Erwinia</taxon>
    </lineage>
</organism>
<evidence type="ECO:0000313" key="13">
    <source>
        <dbReference type="EMBL" id="VFP79827.1"/>
    </source>
</evidence>
<keyword evidence="6" id="KW-0597">Phosphoprotein</keyword>
<dbReference type="Pfam" id="PF00381">
    <property type="entry name" value="PTS-HPr"/>
    <property type="match status" value="1"/>
</dbReference>
<feature type="domain" description="PTS EIIA type-2" evidence="11">
    <location>
        <begin position="2"/>
        <end position="142"/>
    </location>
</feature>
<sequence>MFQLTLNAITLGAQALDKQDAIHQVFAALYKAGNVKNNYIDGMLAREKQISTYIGNGIAIPHGTLETRDLILKTGVQILQFPNGIDWGEKQIAYIVIGIAAKSDEHLNILSQITHTLSDENLSSKLQTINSKEDLRNILLGVKSPSSFKFNSSLIATEVITKNIITLQALNAGLLKQAEAVDNSFIIRIIIDSPINLGQGIWLNESKHGNLISAIAISRVAIPFKIQNQTVALLVSISLIDDQPLKILNRLSHLLFSNQTHQLLTCDSDNIIKILTEDELESFEKKFTEEFIIHNTHGLHARPGAVLINVIKQFNCKVNVINLDGNGKPANGRSLIKMVALGAKKGHRLRFTAQGPESQQMLQAVREVILSGLGEEKHE</sequence>
<dbReference type="PROSITE" id="PS00369">
    <property type="entry name" value="PTS_HPR_HIS"/>
    <property type="match status" value="1"/>
</dbReference>
<name>A0A451D2H2_9GAMM</name>
<feature type="domain" description="HPr" evidence="12">
    <location>
        <begin position="286"/>
        <end position="376"/>
    </location>
</feature>
<gene>
    <name evidence="13" type="primary">fruB</name>
    <name evidence="13" type="ORF">ERCICUMA2628_371</name>
</gene>
<dbReference type="PANTHER" id="PTHR30181">
    <property type="entry name" value="MANNITOL PERMEASE IIC COMPONENT"/>
    <property type="match status" value="1"/>
</dbReference>
<proteinExistence type="predicted"/>
<protein>
    <recommendedName>
        <fullName evidence="3">Multiphosphoryl transfer protein</fullName>
    </recommendedName>
</protein>
<dbReference type="PROSITE" id="PS51350">
    <property type="entry name" value="PTS_HPR_DOM"/>
    <property type="match status" value="1"/>
</dbReference>
<keyword evidence="8" id="KW-0808">Transferase</keyword>
<evidence type="ECO:0000256" key="10">
    <source>
        <dbReference type="ARBA" id="ARBA00022777"/>
    </source>
</evidence>
<evidence type="ECO:0000259" key="12">
    <source>
        <dbReference type="PROSITE" id="PS51350"/>
    </source>
</evidence>
<dbReference type="Proteomes" id="UP000294412">
    <property type="component" value="Chromosome"/>
</dbReference>
<dbReference type="PANTHER" id="PTHR30181:SF3">
    <property type="entry name" value="MULTIPHOSPHORYL TRANSFER PROTEIN"/>
    <property type="match status" value="1"/>
</dbReference>
<keyword evidence="9" id="KW-0598">Phosphotransferase system</keyword>
<dbReference type="InterPro" id="IPR002178">
    <property type="entry name" value="PTS_EIIA_type-2_dom"/>
</dbReference>
<dbReference type="OrthoDB" id="1640042at2"/>
<dbReference type="InterPro" id="IPR002114">
    <property type="entry name" value="PTS_HPr_Ser_P_site"/>
</dbReference>
<dbReference type="SUPFAM" id="SSF55594">
    <property type="entry name" value="HPr-like"/>
    <property type="match status" value="1"/>
</dbReference>
<dbReference type="Pfam" id="PF00359">
    <property type="entry name" value="PTS_EIIA_2"/>
    <property type="match status" value="1"/>
</dbReference>
<reference evidence="13 14" key="1">
    <citation type="submission" date="2019-02" db="EMBL/GenBank/DDBJ databases">
        <authorList>
            <person name="Manzano-Marin A."/>
            <person name="Manzano-Marin A."/>
        </authorList>
    </citation>
    <scope>NUCLEOTIDE SEQUENCE [LARGE SCALE GENOMIC DNA]</scope>
    <source>
        <strain evidence="13 14">ErCicuneomaculata</strain>
    </source>
</reference>
<dbReference type="PROSITE" id="PS51094">
    <property type="entry name" value="PTS_EIIA_TYPE_2"/>
    <property type="match status" value="1"/>
</dbReference>
<accession>A0A451D2H2</accession>